<dbReference type="RefSeq" id="XP_049313433.1">
    <property type="nucleotide sequence ID" value="XM_049457476.1"/>
</dbReference>
<feature type="compositionally biased region" description="Basic and acidic residues" evidence="2">
    <location>
        <begin position="552"/>
        <end position="561"/>
    </location>
</feature>
<reference evidence="4 5" key="1">
    <citation type="submission" date="2025-05" db="UniProtKB">
        <authorList>
            <consortium name="RefSeq"/>
        </authorList>
    </citation>
    <scope>IDENTIFICATION</scope>
    <source>
        <tissue evidence="4 5">Adult</tissue>
    </source>
</reference>
<feature type="region of interest" description="Disordered" evidence="2">
    <location>
        <begin position="238"/>
        <end position="275"/>
    </location>
</feature>
<feature type="compositionally biased region" description="Basic and acidic residues" evidence="2">
    <location>
        <begin position="343"/>
        <end position="366"/>
    </location>
</feature>
<feature type="region of interest" description="Disordered" evidence="2">
    <location>
        <begin position="910"/>
        <end position="938"/>
    </location>
</feature>
<feature type="compositionally biased region" description="Low complexity" evidence="2">
    <location>
        <begin position="1145"/>
        <end position="1184"/>
    </location>
</feature>
<gene>
    <name evidence="4 5 6 7 8 9" type="primary">LOC105230055</name>
</gene>
<feature type="coiled-coil region" evidence="1">
    <location>
        <begin position="1112"/>
        <end position="1139"/>
    </location>
</feature>
<dbReference type="InterPro" id="IPR011993">
    <property type="entry name" value="PH-like_dom_sf"/>
</dbReference>
<evidence type="ECO:0000313" key="4">
    <source>
        <dbReference type="RefSeq" id="XP_049313430.1"/>
    </source>
</evidence>
<accession>A0ABM3JW37</accession>
<feature type="compositionally biased region" description="Low complexity" evidence="2">
    <location>
        <begin position="319"/>
        <end position="342"/>
    </location>
</feature>
<dbReference type="GeneID" id="105230055"/>
<keyword evidence="1" id="KW-0175">Coiled coil</keyword>
<feature type="compositionally biased region" description="Polar residues" evidence="2">
    <location>
        <begin position="265"/>
        <end position="274"/>
    </location>
</feature>
<feature type="region of interest" description="Disordered" evidence="2">
    <location>
        <begin position="507"/>
        <end position="595"/>
    </location>
</feature>
<name>A0ABM3JW37_BACDO</name>
<protein>
    <submittedName>
        <fullName evidence="4 5">Uncharacterized protein LOC105230055 isoform X1</fullName>
    </submittedName>
</protein>
<organism evidence="3 8">
    <name type="scientific">Bactrocera dorsalis</name>
    <name type="common">Oriental fruit fly</name>
    <name type="synonym">Dacus dorsalis</name>
    <dbReference type="NCBI Taxonomy" id="27457"/>
    <lineage>
        <taxon>Eukaryota</taxon>
        <taxon>Metazoa</taxon>
        <taxon>Ecdysozoa</taxon>
        <taxon>Arthropoda</taxon>
        <taxon>Hexapoda</taxon>
        <taxon>Insecta</taxon>
        <taxon>Pterygota</taxon>
        <taxon>Neoptera</taxon>
        <taxon>Endopterygota</taxon>
        <taxon>Diptera</taxon>
        <taxon>Brachycera</taxon>
        <taxon>Muscomorpha</taxon>
        <taxon>Tephritoidea</taxon>
        <taxon>Tephritidae</taxon>
        <taxon>Bactrocera</taxon>
        <taxon>Bactrocera</taxon>
    </lineage>
</organism>
<feature type="region of interest" description="Disordered" evidence="2">
    <location>
        <begin position="1"/>
        <end position="26"/>
    </location>
</feature>
<feature type="compositionally biased region" description="Low complexity" evidence="2">
    <location>
        <begin position="67"/>
        <end position="116"/>
    </location>
</feature>
<dbReference type="RefSeq" id="XP_049313434.1">
    <property type="nucleotide sequence ID" value="XM_049457477.1"/>
</dbReference>
<dbReference type="RefSeq" id="XP_049313435.1">
    <property type="nucleotide sequence ID" value="XM_049457478.1"/>
</dbReference>
<evidence type="ECO:0000256" key="2">
    <source>
        <dbReference type="SAM" id="MobiDB-lite"/>
    </source>
</evidence>
<feature type="compositionally biased region" description="Polar residues" evidence="2">
    <location>
        <begin position="741"/>
        <end position="752"/>
    </location>
</feature>
<feature type="compositionally biased region" description="Basic and acidic residues" evidence="2">
    <location>
        <begin position="251"/>
        <end position="261"/>
    </location>
</feature>
<feature type="region of interest" description="Disordered" evidence="2">
    <location>
        <begin position="711"/>
        <end position="771"/>
    </location>
</feature>
<dbReference type="Gene3D" id="2.30.29.30">
    <property type="entry name" value="Pleckstrin-homology domain (PH domain)/Phosphotyrosine-binding domain (PTB)"/>
    <property type="match status" value="1"/>
</dbReference>
<feature type="region of interest" description="Disordered" evidence="2">
    <location>
        <begin position="56"/>
        <end position="119"/>
    </location>
</feature>
<evidence type="ECO:0000313" key="6">
    <source>
        <dbReference type="RefSeq" id="XP_049313432.1"/>
    </source>
</evidence>
<feature type="compositionally biased region" description="Low complexity" evidence="2">
    <location>
        <begin position="910"/>
        <end position="921"/>
    </location>
</feature>
<sequence>MMKHDAATKPLAIGGPSAMAPATGTSSLKRGLWRNRSVTETPVCARSPITKAFDFLPWGRGKKAGDKTQTQTQTQQQQPLKQQQKTNATSTNAKSTNSSAGGNTNSNSTGNNTNAGADKDAGVHYHRNIFRSGGGLIRDILGGDKLNKEKGAPELALKKSNQRLKPKQVVARNKSLDIHELINTVENELSAGQQKNGRKHFMDDTFIENIMRAKEAYRQANDELCDDEQAGDYRYVDETDESEGNGRRQAHKEQRASDEQLHCMPSSSGGNATTAAHAPARHILFNDEDIVYLIKKELPVMSKTKRKVSSHPAEKEHQQQQQQQQQLQQYQQYQQQHHPQQQARERERERDRERGRDRSERSESVLRARLKFKKLTPDGTPLPHRRSTSAQMLNHNQYHNQSEYNGVEYEQPHARNYQQSRSVNDSYAAAGDNSKRGILQRQNTSPALMSLASESANSNGNGNGGGAAYDEDASHHLSPENRRRHHQLYQRGEQRVQLQRRKSFTGYDNAQLGNCSSSSSMASGGGSGSGAGSTNAPSGEQPRGEKPRKKLSFREPVADKPRVRRRSSPLQRPESANADGAETSPVGKESSNRLTIDDGIITNTSAHKVSCDNLSASSSSAALMPLPDNRNYAAQFNNIALDAAGCCFVDNANLTMDFESQAMRIVRTVGQAFEVCHKFNLHKNSLDHNDERSDVSSELLDVERISVQQLTDDELDKKEPLTAVTDIKPPQRPNHLELVPHTSSNMRKSPSLLTADEDKSPTTPSSPSHEITKLKDQLEQQAIQTRQALAQLMLVREQLISETNARIEAQARTQQLLQQNRELLEHLASLGAYNEQQSAGLTSANIGMAPQLQMLLQATGNNNNLATINQQINSLGSINQQLTSLSHQLSGLNQQSQNIQNFQNINAAAAAAAQQQQQHQQPSPPPVSQQQQLTPPCSAAPLQQSQLHLNIATAANANNGNNTNNNSINNNNACGGGGGSSPFPTMNQLQRISNQLQQLNAQATQSQQDALSKDLFQVNQELLNRLQALNLGASNTNALTLNTGAPMASAQQTPSPRNSFFFVNPMSVSPANNNNNAGNFNFLSSPSALSGQLTPSPMSTLTRNSFAHSAQLQQQQHDVDALQQQLSSIDQNLNLIDEQLMKPLGGSMTSTSSNGNIAAGSPSGTRESSRSSSTLDSASPSSPRIRTGGIANNNNNEPRFNTVMLKVTDEAGNVTNQRKLSATPSFIQRSTSEKVPNRSQIMSQVQRTAWARHTTK</sequence>
<evidence type="ECO:0000313" key="9">
    <source>
        <dbReference type="RefSeq" id="XP_049313435.1"/>
    </source>
</evidence>
<feature type="compositionally biased region" description="Low complexity" evidence="2">
    <location>
        <begin position="961"/>
        <end position="973"/>
    </location>
</feature>
<feature type="region of interest" description="Disordered" evidence="2">
    <location>
        <begin position="961"/>
        <end position="986"/>
    </location>
</feature>
<feature type="region of interest" description="Disordered" evidence="2">
    <location>
        <begin position="453"/>
        <end position="477"/>
    </location>
</feature>
<feature type="region of interest" description="Disordered" evidence="2">
    <location>
        <begin position="1144"/>
        <end position="1198"/>
    </location>
</feature>
<evidence type="ECO:0000313" key="7">
    <source>
        <dbReference type="RefSeq" id="XP_049313433.1"/>
    </source>
</evidence>
<keyword evidence="3" id="KW-1185">Reference proteome</keyword>
<evidence type="ECO:0000313" key="8">
    <source>
        <dbReference type="RefSeq" id="XP_049313434.1"/>
    </source>
</evidence>
<evidence type="ECO:0000313" key="3">
    <source>
        <dbReference type="Proteomes" id="UP001652620"/>
    </source>
</evidence>
<dbReference type="Proteomes" id="UP001652620">
    <property type="component" value="Chromosome 5"/>
</dbReference>
<dbReference type="RefSeq" id="XP_049313432.1">
    <property type="nucleotide sequence ID" value="XM_049457475.1"/>
</dbReference>
<evidence type="ECO:0000313" key="5">
    <source>
        <dbReference type="RefSeq" id="XP_049313431.1"/>
    </source>
</evidence>
<evidence type="ECO:0000256" key="1">
    <source>
        <dbReference type="SAM" id="Coils"/>
    </source>
</evidence>
<feature type="region of interest" description="Disordered" evidence="2">
    <location>
        <begin position="303"/>
        <end position="390"/>
    </location>
</feature>
<proteinExistence type="predicted"/>
<dbReference type="RefSeq" id="XP_049313431.1">
    <property type="nucleotide sequence ID" value="XM_049457474.1"/>
</dbReference>
<dbReference type="RefSeq" id="XP_049313430.1">
    <property type="nucleotide sequence ID" value="XM_049457473.1"/>
</dbReference>